<dbReference type="HOGENOM" id="CLU_046025_16_0_1"/>
<keyword evidence="3" id="KW-1185">Reference proteome</keyword>
<organism evidence="2 3">
    <name type="scientific">Phlebiopsis gigantea (strain 11061_1 CR5-6)</name>
    <name type="common">White-rot fungus</name>
    <name type="synonym">Peniophora gigantea</name>
    <dbReference type="NCBI Taxonomy" id="745531"/>
    <lineage>
        <taxon>Eukaryota</taxon>
        <taxon>Fungi</taxon>
        <taxon>Dikarya</taxon>
        <taxon>Basidiomycota</taxon>
        <taxon>Agaricomycotina</taxon>
        <taxon>Agaricomycetes</taxon>
        <taxon>Polyporales</taxon>
        <taxon>Phanerochaetaceae</taxon>
        <taxon>Phlebiopsis</taxon>
    </lineage>
</organism>
<evidence type="ECO:0000256" key="1">
    <source>
        <dbReference type="SAM" id="Phobius"/>
    </source>
</evidence>
<keyword evidence="1" id="KW-0812">Transmembrane</keyword>
<dbReference type="PANTHER" id="PTHR40465">
    <property type="entry name" value="CHROMOSOME 1, WHOLE GENOME SHOTGUN SEQUENCE"/>
    <property type="match status" value="1"/>
</dbReference>
<reference evidence="2 3" key="1">
    <citation type="journal article" date="2014" name="PLoS Genet.">
        <title>Analysis of the Phlebiopsis gigantea genome, transcriptome and secretome provides insight into its pioneer colonization strategies of wood.</title>
        <authorList>
            <person name="Hori C."/>
            <person name="Ishida T."/>
            <person name="Igarashi K."/>
            <person name="Samejima M."/>
            <person name="Suzuki H."/>
            <person name="Master E."/>
            <person name="Ferreira P."/>
            <person name="Ruiz-Duenas F.J."/>
            <person name="Held B."/>
            <person name="Canessa P."/>
            <person name="Larrondo L.F."/>
            <person name="Schmoll M."/>
            <person name="Druzhinina I.S."/>
            <person name="Kubicek C.P."/>
            <person name="Gaskell J.A."/>
            <person name="Kersten P."/>
            <person name="St John F."/>
            <person name="Glasner J."/>
            <person name="Sabat G."/>
            <person name="Splinter BonDurant S."/>
            <person name="Syed K."/>
            <person name="Yadav J."/>
            <person name="Mgbeahuruike A.C."/>
            <person name="Kovalchuk A."/>
            <person name="Asiegbu F.O."/>
            <person name="Lackner G."/>
            <person name="Hoffmeister D."/>
            <person name="Rencoret J."/>
            <person name="Gutierrez A."/>
            <person name="Sun H."/>
            <person name="Lindquist E."/>
            <person name="Barry K."/>
            <person name="Riley R."/>
            <person name="Grigoriev I.V."/>
            <person name="Henrissat B."/>
            <person name="Kues U."/>
            <person name="Berka R.M."/>
            <person name="Martinez A.T."/>
            <person name="Covert S.F."/>
            <person name="Blanchette R.A."/>
            <person name="Cullen D."/>
        </authorList>
    </citation>
    <scope>NUCLEOTIDE SEQUENCE [LARGE SCALE GENOMIC DNA]</scope>
    <source>
        <strain evidence="2 3">11061_1 CR5-6</strain>
    </source>
</reference>
<feature type="transmembrane region" description="Helical" evidence="1">
    <location>
        <begin position="95"/>
        <end position="113"/>
    </location>
</feature>
<keyword evidence="1" id="KW-1133">Transmembrane helix</keyword>
<dbReference type="EMBL" id="KN840489">
    <property type="protein sequence ID" value="KIP07872.1"/>
    <property type="molecule type" value="Genomic_DNA"/>
</dbReference>
<name>A0A0C3S904_PHLG1</name>
<evidence type="ECO:0000313" key="3">
    <source>
        <dbReference type="Proteomes" id="UP000053257"/>
    </source>
</evidence>
<feature type="transmembrane region" description="Helical" evidence="1">
    <location>
        <begin position="200"/>
        <end position="218"/>
    </location>
</feature>
<dbReference type="OrthoDB" id="2536347at2759"/>
<feature type="transmembrane region" description="Helical" evidence="1">
    <location>
        <begin position="168"/>
        <end position="188"/>
    </location>
</feature>
<dbReference type="Proteomes" id="UP000053257">
    <property type="component" value="Unassembled WGS sequence"/>
</dbReference>
<dbReference type="PANTHER" id="PTHR40465:SF1">
    <property type="entry name" value="DUF6534 DOMAIN-CONTAINING PROTEIN"/>
    <property type="match status" value="1"/>
</dbReference>
<keyword evidence="1" id="KW-0472">Membrane</keyword>
<feature type="transmembrane region" description="Helical" evidence="1">
    <location>
        <begin position="20"/>
        <end position="43"/>
    </location>
</feature>
<sequence>MDNSTSILLTGSTAPIAIPLILGYSLNWALYGALTIQIYLYHVSFPHDRWPSKTALYLLWAIETTQTILITHDAFNAYVRSFGIIAESDEIQNEWLAGPVFSAIVSGAVQLYYGYRLGILSGSFGIQAVVSLIALVQCVSGIVCGVQALRIDKVNELATRELVSTSVWLVSCVLCDVIIATGMGYYLLLQGPFYRKPKYLFIALVRSVMESGILTVYSSTTCLHRHFRIFQVPPQFIPRLRHIRPHQNILKFTPRDVQLPDTHSRGS</sequence>
<gene>
    <name evidence="2" type="ORF">PHLGIDRAFT_405155</name>
</gene>
<protein>
    <submittedName>
        <fullName evidence="2">Uncharacterized protein</fullName>
    </submittedName>
</protein>
<evidence type="ECO:0000313" key="2">
    <source>
        <dbReference type="EMBL" id="KIP07872.1"/>
    </source>
</evidence>
<feature type="transmembrane region" description="Helical" evidence="1">
    <location>
        <begin position="125"/>
        <end position="148"/>
    </location>
</feature>
<proteinExistence type="predicted"/>
<accession>A0A0C3S904</accession>
<dbReference type="AlphaFoldDB" id="A0A0C3S904"/>